<accession>A0AAV5L091</accession>
<protein>
    <submittedName>
        <fullName evidence="1">Uncharacterized protein</fullName>
    </submittedName>
</protein>
<dbReference type="Proteomes" id="UP001054252">
    <property type="component" value="Unassembled WGS sequence"/>
</dbReference>
<gene>
    <name evidence="1" type="ORF">SLEP1_g39291</name>
</gene>
<organism evidence="1 2">
    <name type="scientific">Rubroshorea leprosula</name>
    <dbReference type="NCBI Taxonomy" id="152421"/>
    <lineage>
        <taxon>Eukaryota</taxon>
        <taxon>Viridiplantae</taxon>
        <taxon>Streptophyta</taxon>
        <taxon>Embryophyta</taxon>
        <taxon>Tracheophyta</taxon>
        <taxon>Spermatophyta</taxon>
        <taxon>Magnoliopsida</taxon>
        <taxon>eudicotyledons</taxon>
        <taxon>Gunneridae</taxon>
        <taxon>Pentapetalae</taxon>
        <taxon>rosids</taxon>
        <taxon>malvids</taxon>
        <taxon>Malvales</taxon>
        <taxon>Dipterocarpaceae</taxon>
        <taxon>Rubroshorea</taxon>
    </lineage>
</organism>
<name>A0AAV5L091_9ROSI</name>
<proteinExistence type="predicted"/>
<comment type="caution">
    <text evidence="1">The sequence shown here is derived from an EMBL/GenBank/DDBJ whole genome shotgun (WGS) entry which is preliminary data.</text>
</comment>
<dbReference type="EMBL" id="BPVZ01000087">
    <property type="protein sequence ID" value="GKV30487.1"/>
    <property type="molecule type" value="Genomic_DNA"/>
</dbReference>
<evidence type="ECO:0000313" key="1">
    <source>
        <dbReference type="EMBL" id="GKV30487.1"/>
    </source>
</evidence>
<reference evidence="1 2" key="1">
    <citation type="journal article" date="2021" name="Commun. Biol.">
        <title>The genome of Shorea leprosula (Dipterocarpaceae) highlights the ecological relevance of drought in aseasonal tropical rainforests.</title>
        <authorList>
            <person name="Ng K.K.S."/>
            <person name="Kobayashi M.J."/>
            <person name="Fawcett J.A."/>
            <person name="Hatakeyama M."/>
            <person name="Paape T."/>
            <person name="Ng C.H."/>
            <person name="Ang C.C."/>
            <person name="Tnah L.H."/>
            <person name="Lee C.T."/>
            <person name="Nishiyama T."/>
            <person name="Sese J."/>
            <person name="O'Brien M.J."/>
            <person name="Copetti D."/>
            <person name="Mohd Noor M.I."/>
            <person name="Ong R.C."/>
            <person name="Putra M."/>
            <person name="Sireger I.Z."/>
            <person name="Indrioko S."/>
            <person name="Kosugi Y."/>
            <person name="Izuno A."/>
            <person name="Isagi Y."/>
            <person name="Lee S.L."/>
            <person name="Shimizu K.K."/>
        </authorList>
    </citation>
    <scope>NUCLEOTIDE SEQUENCE [LARGE SCALE GENOMIC DNA]</scope>
    <source>
        <strain evidence="1">214</strain>
    </source>
</reference>
<sequence length="139" mass="15734">MAFSLNVEQFEFCTVIVLPILTWQSFHTEVVSKHNCAYAVCLQKYSQYSYGNCSIGFLWCYLFTNSFKKAASSSGSIQAGYCTAVFLSRSPRTYPKEKLWNSPMSPPPWSNSPVEGVLSVFTSSGTRNLVYYSTFHQTR</sequence>
<keyword evidence="2" id="KW-1185">Reference proteome</keyword>
<evidence type="ECO:0000313" key="2">
    <source>
        <dbReference type="Proteomes" id="UP001054252"/>
    </source>
</evidence>
<dbReference type="AlphaFoldDB" id="A0AAV5L091"/>